<protein>
    <submittedName>
        <fullName evidence="8">GntG family PLP-dependent aldolase</fullName>
    </submittedName>
</protein>
<dbReference type="Gene3D" id="3.90.1150.10">
    <property type="entry name" value="Aspartate Aminotransferase, domain 1"/>
    <property type="match status" value="1"/>
</dbReference>
<dbReference type="SUPFAM" id="SSF53383">
    <property type="entry name" value="PLP-dependent transferases"/>
    <property type="match status" value="1"/>
</dbReference>
<dbReference type="GO" id="GO:0006567">
    <property type="term" value="P:L-threonine catabolic process"/>
    <property type="evidence" value="ECO:0007669"/>
    <property type="project" value="TreeGrafter"/>
</dbReference>
<feature type="domain" description="Aromatic amino acid beta-eliminating lyase/threonine aldolase" evidence="6">
    <location>
        <begin position="3"/>
        <end position="284"/>
    </location>
</feature>
<proteinExistence type="inferred from homology"/>
<dbReference type="Gene3D" id="3.40.640.10">
    <property type="entry name" value="Type I PLP-dependent aspartate aminotransferase-like (Major domain)"/>
    <property type="match status" value="1"/>
</dbReference>
<sequence length="337" mass="35406">MIDLRSDTVTKPSAAMRQAMANAEVGDDVLDGDPTVLRLERRVAELLGKERGLFFPTGTMANQAALWLLGERGTEVYCHEDSHIVNWEIAGTAGLIGLQPRLVGGAPVLEPEALREKLRPASPHAPRASLVCAENTHNGAGGMVTPLAKLQAIRAVADAAGLPLHLDGARLWNAAVATGTSLAAFAACAETVMVSFSKGLGAPVGAVLVGSATVMAKAWETRKRFGGGMRQSGILAAAALHGLEHNLPRLHEDHRRAAALAAVLATIADLRVVPPDTNIVMVDLPERHRAADVVARAKAAGVAISAWNASRIRVVLHGDIDDRAAADATARLQEVLR</sequence>
<dbReference type="PANTHER" id="PTHR48097">
    <property type="entry name" value="L-THREONINE ALDOLASE-RELATED"/>
    <property type="match status" value="1"/>
</dbReference>
<name>A0AA49JZ56_9BACT</name>
<dbReference type="InterPro" id="IPR015424">
    <property type="entry name" value="PyrdxlP-dep_Trfase"/>
</dbReference>
<feature type="modified residue" description="N6-(pyridoxal phosphate)lysine" evidence="5">
    <location>
        <position position="198"/>
    </location>
</feature>
<dbReference type="GO" id="GO:0005829">
    <property type="term" value="C:cytosol"/>
    <property type="evidence" value="ECO:0007669"/>
    <property type="project" value="TreeGrafter"/>
</dbReference>
<dbReference type="InterPro" id="IPR015421">
    <property type="entry name" value="PyrdxlP-dep_Trfase_major"/>
</dbReference>
<evidence type="ECO:0000259" key="6">
    <source>
        <dbReference type="Pfam" id="PF01212"/>
    </source>
</evidence>
<gene>
    <name evidence="7" type="ORF">Strain138_000884</name>
    <name evidence="8" type="ORF">Strain318_000884</name>
</gene>
<keyword evidence="9" id="KW-1185">Reference proteome</keyword>
<evidence type="ECO:0000313" key="7">
    <source>
        <dbReference type="EMBL" id="WKW11629.1"/>
    </source>
</evidence>
<dbReference type="PANTHER" id="PTHR48097:SF9">
    <property type="entry name" value="L-THREONINE ALDOLASE"/>
    <property type="match status" value="1"/>
</dbReference>
<dbReference type="InterPro" id="IPR001597">
    <property type="entry name" value="ArAA_b-elim_lyase/Thr_aldolase"/>
</dbReference>
<dbReference type="EMBL" id="CP130613">
    <property type="protein sequence ID" value="WKW14539.1"/>
    <property type="molecule type" value="Genomic_DNA"/>
</dbReference>
<evidence type="ECO:0000256" key="1">
    <source>
        <dbReference type="ARBA" id="ARBA00001933"/>
    </source>
</evidence>
<dbReference type="NCBIfam" id="NF041359">
    <property type="entry name" value="GntG_guanitoxin"/>
    <property type="match status" value="1"/>
</dbReference>
<keyword evidence="3" id="KW-0663">Pyridoxal phosphate</keyword>
<dbReference type="PIRSF" id="PIRSF017617">
    <property type="entry name" value="Thr_aldolase"/>
    <property type="match status" value="1"/>
</dbReference>
<dbReference type="EMBL" id="CP130612">
    <property type="protein sequence ID" value="WKW11629.1"/>
    <property type="molecule type" value="Genomic_DNA"/>
</dbReference>
<evidence type="ECO:0000256" key="2">
    <source>
        <dbReference type="ARBA" id="ARBA00006966"/>
    </source>
</evidence>
<reference evidence="8" key="1">
    <citation type="submission" date="2023-07" db="EMBL/GenBank/DDBJ databases">
        <authorList>
            <person name="Haufschild T."/>
            <person name="Kallscheuer N."/>
            <person name="Hammer J."/>
            <person name="Kohn T."/>
            <person name="Kabuu M."/>
            <person name="Jogler M."/>
            <person name="Wohfarth N."/>
            <person name="Heuer A."/>
            <person name="Rohde M."/>
            <person name="van Teeseling M.C.F."/>
            <person name="Jogler C."/>
        </authorList>
    </citation>
    <scope>NUCLEOTIDE SEQUENCE</scope>
    <source>
        <strain evidence="7">Strain 138</strain>
        <strain evidence="8">Strain 318</strain>
    </source>
</reference>
<accession>A0AA49JTG7</accession>
<comment type="cofactor">
    <cofactor evidence="1">
        <name>pyridoxal 5'-phosphate</name>
        <dbReference type="ChEBI" id="CHEBI:597326"/>
    </cofactor>
</comment>
<evidence type="ECO:0000313" key="9">
    <source>
        <dbReference type="Proteomes" id="UP001229955"/>
    </source>
</evidence>
<dbReference type="InterPro" id="IPR023603">
    <property type="entry name" value="Low_specificity_L-TA-like"/>
</dbReference>
<dbReference type="AlphaFoldDB" id="A0AA49JZ56"/>
<keyword evidence="4" id="KW-0456">Lyase</keyword>
<dbReference type="Proteomes" id="UP001229955">
    <property type="component" value="Chromosome"/>
</dbReference>
<dbReference type="GO" id="GO:0006545">
    <property type="term" value="P:glycine biosynthetic process"/>
    <property type="evidence" value="ECO:0007669"/>
    <property type="project" value="TreeGrafter"/>
</dbReference>
<dbReference type="RefSeq" id="WP_367887327.1">
    <property type="nucleotide sequence ID" value="NZ_CP130612.1"/>
</dbReference>
<evidence type="ECO:0000256" key="3">
    <source>
        <dbReference type="ARBA" id="ARBA00022898"/>
    </source>
</evidence>
<comment type="similarity">
    <text evidence="2">Belongs to the threonine aldolase family.</text>
</comment>
<organism evidence="8 9">
    <name type="scientific">Pseudogemmatithrix spongiicola</name>
    <dbReference type="NCBI Taxonomy" id="3062599"/>
    <lineage>
        <taxon>Bacteria</taxon>
        <taxon>Pseudomonadati</taxon>
        <taxon>Gemmatimonadota</taxon>
        <taxon>Gemmatimonadia</taxon>
        <taxon>Gemmatimonadales</taxon>
        <taxon>Gemmatimonadaceae</taxon>
        <taxon>Pseudogemmatithrix</taxon>
    </lineage>
</organism>
<dbReference type="KEGG" id="pspc:Strain318_000884"/>
<dbReference type="Pfam" id="PF01212">
    <property type="entry name" value="Beta_elim_lyase"/>
    <property type="match status" value="1"/>
</dbReference>
<accession>A0AA49JZ56</accession>
<evidence type="ECO:0000313" key="8">
    <source>
        <dbReference type="EMBL" id="WKW14539.1"/>
    </source>
</evidence>
<evidence type="ECO:0000256" key="4">
    <source>
        <dbReference type="ARBA" id="ARBA00023239"/>
    </source>
</evidence>
<dbReference type="FunFam" id="3.40.640.10:FF:000030">
    <property type="entry name" value="Low-specificity L-threonine aldolase"/>
    <property type="match status" value="1"/>
</dbReference>
<dbReference type="GO" id="GO:0008732">
    <property type="term" value="F:L-allo-threonine aldolase activity"/>
    <property type="evidence" value="ECO:0007669"/>
    <property type="project" value="TreeGrafter"/>
</dbReference>
<dbReference type="InterPro" id="IPR015422">
    <property type="entry name" value="PyrdxlP-dep_Trfase_small"/>
</dbReference>
<evidence type="ECO:0000256" key="5">
    <source>
        <dbReference type="PIRSR" id="PIRSR017617-1"/>
    </source>
</evidence>